<evidence type="ECO:0000313" key="3">
    <source>
        <dbReference type="Proteomes" id="UP000031449"/>
    </source>
</evidence>
<proteinExistence type="predicted"/>
<organism evidence="2 3">
    <name type="scientific">Jeotgalibacillus malaysiensis</name>
    <dbReference type="NCBI Taxonomy" id="1508404"/>
    <lineage>
        <taxon>Bacteria</taxon>
        <taxon>Bacillati</taxon>
        <taxon>Bacillota</taxon>
        <taxon>Bacilli</taxon>
        <taxon>Bacillales</taxon>
        <taxon>Caryophanaceae</taxon>
        <taxon>Jeotgalibacillus</taxon>
    </lineage>
</organism>
<dbReference type="BioCyc" id="JESP1508404:G14D9-12462-MONOMER"/>
<dbReference type="STRING" id="1508404.JMA_31810"/>
<sequence>MKKENVALVAGFVFMGAVVALMLYVDVEFLSALAFPVFAIGMSPYFYIRSKEKQAKWLAKAAELEGRSILDEGEWIFEWGGSSAGVMTILNKDGEYIGAYKIVNQPFIKKVISAAFAGLETYFSFTAGIFTSHNEPAVAFQKRKEDGCTVLEIRDHNGETAGYLKEERKLTKISGSIYTADRELLCDVKKKSMAGDFDLSTQDGRFFASYRQGYFDYVMKPQFQKSAALDLVKVGDQLSEKEKTLAAAVVCYWMSALQHGN</sequence>
<evidence type="ECO:0000313" key="2">
    <source>
        <dbReference type="EMBL" id="AJD92498.1"/>
    </source>
</evidence>
<accession>A0A0B5AV70</accession>
<feature type="transmembrane region" description="Helical" evidence="1">
    <location>
        <begin position="7"/>
        <end position="24"/>
    </location>
</feature>
<feature type="transmembrane region" description="Helical" evidence="1">
    <location>
        <begin position="30"/>
        <end position="48"/>
    </location>
</feature>
<keyword evidence="1" id="KW-1133">Transmembrane helix</keyword>
<evidence type="ECO:0000256" key="1">
    <source>
        <dbReference type="SAM" id="Phobius"/>
    </source>
</evidence>
<reference evidence="2 3" key="1">
    <citation type="submission" date="2014-08" db="EMBL/GenBank/DDBJ databases">
        <title>Complete genome of a marine bacteria Jeotgalibacillus malaysiensis.</title>
        <authorList>
            <person name="Yaakop A.S."/>
            <person name="Chan K.-G."/>
            <person name="Goh K.M."/>
        </authorList>
    </citation>
    <scope>NUCLEOTIDE SEQUENCE [LARGE SCALE GENOMIC DNA]</scope>
    <source>
        <strain evidence="2 3">D5</strain>
    </source>
</reference>
<keyword evidence="1" id="KW-0812">Transmembrane</keyword>
<dbReference type="EMBL" id="CP009416">
    <property type="protein sequence ID" value="AJD92498.1"/>
    <property type="molecule type" value="Genomic_DNA"/>
</dbReference>
<protein>
    <submittedName>
        <fullName evidence="2">Uncharacterized protein</fullName>
    </submittedName>
</protein>
<dbReference type="OrthoDB" id="2961259at2"/>
<keyword evidence="1" id="KW-0472">Membrane</keyword>
<dbReference type="Proteomes" id="UP000031449">
    <property type="component" value="Chromosome"/>
</dbReference>
<dbReference type="HOGENOM" id="CLU_1064676_0_0_9"/>
<name>A0A0B5AV70_9BACL</name>
<gene>
    <name evidence="2" type="ORF">JMA_31810</name>
</gene>
<keyword evidence="3" id="KW-1185">Reference proteome</keyword>
<dbReference type="AlphaFoldDB" id="A0A0B5AV70"/>
<dbReference type="KEGG" id="jeo:JMA_31810"/>